<dbReference type="SUPFAM" id="SSF57903">
    <property type="entry name" value="FYVE/PHD zinc finger"/>
    <property type="match status" value="1"/>
</dbReference>
<dbReference type="InterPro" id="IPR055251">
    <property type="entry name" value="SOS1_NGEF_PH"/>
</dbReference>
<dbReference type="PROSITE" id="PS50003">
    <property type="entry name" value="PH_DOMAIN"/>
    <property type="match status" value="1"/>
</dbReference>
<dbReference type="PANTHER" id="PTHR46280:SF3">
    <property type="entry name" value="PLECKSTRIN HOMOLOGY DOMAIN-CONTAINING FAMILY F MEMBER 1 HOMOLOG"/>
    <property type="match status" value="1"/>
</dbReference>
<evidence type="ECO:0000259" key="7">
    <source>
        <dbReference type="PROSITE" id="PS50178"/>
    </source>
</evidence>
<dbReference type="SUPFAM" id="SSF50729">
    <property type="entry name" value="PH domain-like"/>
    <property type="match status" value="1"/>
</dbReference>
<evidence type="ECO:0008006" key="10">
    <source>
        <dbReference type="Google" id="ProtNLM"/>
    </source>
</evidence>
<dbReference type="InterPro" id="IPR013083">
    <property type="entry name" value="Znf_RING/FYVE/PHD"/>
</dbReference>
<feature type="compositionally biased region" description="Polar residues" evidence="5">
    <location>
        <begin position="572"/>
        <end position="599"/>
    </location>
</feature>
<dbReference type="GO" id="GO:0005769">
    <property type="term" value="C:early endosome"/>
    <property type="evidence" value="ECO:0007669"/>
    <property type="project" value="TreeGrafter"/>
</dbReference>
<sequence>MAFLNCKMQQEQHKFDWDDINVGNSQLDDSQNFFSKKHYEHERVDEMEFLQQKMIKTELNESIENKENIKANFTSPVQKSENKLLNEHLSPSIVKVEDEECAASPVDVNKEPQDGRELCLKVAPNLACEWSTKKTICSQAVGLHKGAISKNVPPPPQAYLVKDIYQRNREEAERRRAEEERKMREFHSRPAPNFNHHHELLQKRKPAHAVTVAVTPQVLKKSREAEEKRRKRLEEWKQKNQVPKFEPRPPTVLKEKPFVPEKKPMVVQMCPFKLHTEKRLQERKHYDEIKQKALEEKQKQVEIMVDRLVNSEANSRRIAMVENCFGSSGVPLAIPGRVLVGEGVLTKMCRKRPKSRQFFLFNDILVYGNIVIGKKKYNKQHIMPLEEVSLENIDDCVQYRNGWLIRTTTKSFVVCAATATEKQEWMAHINKCVEDLLRKSGKKPVENHAAVWVPDAEATVCMHCKKTQFTMIVRRHHCRNCGAVVCGPCSSKKFLLPQQSTKPQRVCTSCYERLSKAVKQESSKIHSAVNNQSHNDSHANTAESSGDDDSDEETNGAGTEQHDQPKFYGDTSILSVNDATKNETSSSATQLNSSHSPSN</sequence>
<dbReference type="GO" id="GO:0007032">
    <property type="term" value="P:endosome organization"/>
    <property type="evidence" value="ECO:0007669"/>
    <property type="project" value="TreeGrafter"/>
</dbReference>
<feature type="compositionally biased region" description="Basic and acidic residues" evidence="5">
    <location>
        <begin position="171"/>
        <end position="188"/>
    </location>
</feature>
<dbReference type="Gene3D" id="3.30.40.10">
    <property type="entry name" value="Zinc/RING finger domain, C3HC4 (zinc finger)"/>
    <property type="match status" value="1"/>
</dbReference>
<dbReference type="Pfam" id="PF01363">
    <property type="entry name" value="FYVE"/>
    <property type="match status" value="1"/>
</dbReference>
<dbReference type="InterPro" id="IPR011993">
    <property type="entry name" value="PH-like_dom_sf"/>
</dbReference>
<evidence type="ECO:0000256" key="2">
    <source>
        <dbReference type="ARBA" id="ARBA00022771"/>
    </source>
</evidence>
<dbReference type="InterPro" id="IPR051765">
    <property type="entry name" value="PH_domain-containing_F"/>
</dbReference>
<dbReference type="STRING" id="7375.A0A0L0C8R5"/>
<protein>
    <recommendedName>
        <fullName evidence="10">Pleckstrin homology domain-containing family F member 2</fullName>
    </recommendedName>
</protein>
<reference evidence="8 9" key="1">
    <citation type="journal article" date="2015" name="Nat. Commun.">
        <title>Lucilia cuprina genome unlocks parasitic fly biology to underpin future interventions.</title>
        <authorList>
            <person name="Anstead C.A."/>
            <person name="Korhonen P.K."/>
            <person name="Young N.D."/>
            <person name="Hall R.S."/>
            <person name="Jex A.R."/>
            <person name="Murali S.C."/>
            <person name="Hughes D.S."/>
            <person name="Lee S.F."/>
            <person name="Perry T."/>
            <person name="Stroehlein A.J."/>
            <person name="Ansell B.R."/>
            <person name="Breugelmans B."/>
            <person name="Hofmann A."/>
            <person name="Qu J."/>
            <person name="Dugan S."/>
            <person name="Lee S.L."/>
            <person name="Chao H."/>
            <person name="Dinh H."/>
            <person name="Han Y."/>
            <person name="Doddapaneni H.V."/>
            <person name="Worley K.C."/>
            <person name="Muzny D.M."/>
            <person name="Ioannidis P."/>
            <person name="Waterhouse R.M."/>
            <person name="Zdobnov E.M."/>
            <person name="James P.J."/>
            <person name="Bagnall N.H."/>
            <person name="Kotze A.C."/>
            <person name="Gibbs R.A."/>
            <person name="Richards S."/>
            <person name="Batterham P."/>
            <person name="Gasser R.B."/>
        </authorList>
    </citation>
    <scope>NUCLEOTIDE SEQUENCE [LARGE SCALE GENOMIC DNA]</scope>
    <source>
        <strain evidence="8 9">LS</strain>
        <tissue evidence="8">Full body</tissue>
    </source>
</reference>
<proteinExistence type="predicted"/>
<dbReference type="OrthoDB" id="70570at2759"/>
<gene>
    <name evidence="8" type="ORF">FF38_04888</name>
</gene>
<dbReference type="InterPro" id="IPR001849">
    <property type="entry name" value="PH_domain"/>
</dbReference>
<dbReference type="PROSITE" id="PS50178">
    <property type="entry name" value="ZF_FYVE"/>
    <property type="match status" value="1"/>
</dbReference>
<dbReference type="SMART" id="SM00233">
    <property type="entry name" value="PH"/>
    <property type="match status" value="1"/>
</dbReference>
<keyword evidence="1" id="KW-0479">Metal-binding</keyword>
<evidence type="ECO:0000313" key="9">
    <source>
        <dbReference type="Proteomes" id="UP000037069"/>
    </source>
</evidence>
<organism evidence="8 9">
    <name type="scientific">Lucilia cuprina</name>
    <name type="common">Green bottle fly</name>
    <name type="synonym">Australian sheep blowfly</name>
    <dbReference type="NCBI Taxonomy" id="7375"/>
    <lineage>
        <taxon>Eukaryota</taxon>
        <taxon>Metazoa</taxon>
        <taxon>Ecdysozoa</taxon>
        <taxon>Arthropoda</taxon>
        <taxon>Hexapoda</taxon>
        <taxon>Insecta</taxon>
        <taxon>Pterygota</taxon>
        <taxon>Neoptera</taxon>
        <taxon>Endopterygota</taxon>
        <taxon>Diptera</taxon>
        <taxon>Brachycera</taxon>
        <taxon>Muscomorpha</taxon>
        <taxon>Oestroidea</taxon>
        <taxon>Calliphoridae</taxon>
        <taxon>Luciliinae</taxon>
        <taxon>Lucilia</taxon>
    </lineage>
</organism>
<feature type="compositionally biased region" description="Acidic residues" evidence="5">
    <location>
        <begin position="545"/>
        <end position="554"/>
    </location>
</feature>
<dbReference type="FunFam" id="2.30.29.30:FF:000167">
    <property type="entry name" value="Pleckstrin homology domain-containing family F member 2"/>
    <property type="match status" value="1"/>
</dbReference>
<keyword evidence="3" id="KW-0862">Zinc</keyword>
<dbReference type="OMA" id="SHNDSHA"/>
<dbReference type="PANTHER" id="PTHR46280">
    <property type="entry name" value="PLECKSTRIN HOMOLOGY DOMAIN-CONTAINING FAMILY F MEMBER 2-RELATED"/>
    <property type="match status" value="1"/>
</dbReference>
<dbReference type="GO" id="GO:0008333">
    <property type="term" value="P:endosome to lysosome transport"/>
    <property type="evidence" value="ECO:0007669"/>
    <property type="project" value="TreeGrafter"/>
</dbReference>
<dbReference type="Gene3D" id="2.30.29.30">
    <property type="entry name" value="Pleckstrin-homology domain (PH domain)/Phosphotyrosine-binding domain (PTB)"/>
    <property type="match status" value="1"/>
</dbReference>
<accession>A0A0L0C8R5</accession>
<keyword evidence="2 4" id="KW-0863">Zinc-finger</keyword>
<evidence type="ECO:0000256" key="3">
    <source>
        <dbReference type="ARBA" id="ARBA00022833"/>
    </source>
</evidence>
<dbReference type="InterPro" id="IPR000306">
    <property type="entry name" value="Znf_FYVE"/>
</dbReference>
<name>A0A0L0C8R5_LUCCU</name>
<feature type="compositionally biased region" description="Polar residues" evidence="5">
    <location>
        <begin position="528"/>
        <end position="542"/>
    </location>
</feature>
<evidence type="ECO:0000256" key="4">
    <source>
        <dbReference type="PROSITE-ProRule" id="PRU00091"/>
    </source>
</evidence>
<dbReference type="Proteomes" id="UP000037069">
    <property type="component" value="Unassembled WGS sequence"/>
</dbReference>
<feature type="region of interest" description="Disordered" evidence="5">
    <location>
        <begin position="171"/>
        <end position="194"/>
    </location>
</feature>
<evidence type="ECO:0000259" key="6">
    <source>
        <dbReference type="PROSITE" id="PS50003"/>
    </source>
</evidence>
<dbReference type="GO" id="GO:0008270">
    <property type="term" value="F:zinc ion binding"/>
    <property type="evidence" value="ECO:0007669"/>
    <property type="project" value="UniProtKB-KW"/>
</dbReference>
<dbReference type="EMBL" id="JRES01000755">
    <property type="protein sequence ID" value="KNC28666.1"/>
    <property type="molecule type" value="Genomic_DNA"/>
</dbReference>
<feature type="domain" description="PH" evidence="6">
    <location>
        <begin position="338"/>
        <end position="434"/>
    </location>
</feature>
<keyword evidence="9" id="KW-1185">Reference proteome</keyword>
<dbReference type="CDD" id="cd15717">
    <property type="entry name" value="FYVE_PKHF"/>
    <property type="match status" value="1"/>
</dbReference>
<feature type="domain" description="FYVE-type" evidence="7">
    <location>
        <begin position="455"/>
        <end position="515"/>
    </location>
</feature>
<comment type="caution">
    <text evidence="8">The sequence shown here is derived from an EMBL/GenBank/DDBJ whole genome shotgun (WGS) entry which is preliminary data.</text>
</comment>
<dbReference type="Pfam" id="PF22697">
    <property type="entry name" value="SOS1_NGEF_PH"/>
    <property type="match status" value="1"/>
</dbReference>
<dbReference type="SMART" id="SM00064">
    <property type="entry name" value="FYVE"/>
    <property type="match status" value="1"/>
</dbReference>
<dbReference type="AlphaFoldDB" id="A0A0L0C8R5"/>
<evidence type="ECO:0000256" key="1">
    <source>
        <dbReference type="ARBA" id="ARBA00022723"/>
    </source>
</evidence>
<dbReference type="GO" id="GO:0035091">
    <property type="term" value="F:phosphatidylinositol binding"/>
    <property type="evidence" value="ECO:0007669"/>
    <property type="project" value="TreeGrafter"/>
</dbReference>
<dbReference type="CDD" id="cd01218">
    <property type="entry name" value="PH_Phafin2-like"/>
    <property type="match status" value="1"/>
</dbReference>
<feature type="region of interest" description="Disordered" evidence="5">
    <location>
        <begin position="521"/>
        <end position="599"/>
    </location>
</feature>
<evidence type="ECO:0000313" key="8">
    <source>
        <dbReference type="EMBL" id="KNC28666.1"/>
    </source>
</evidence>
<dbReference type="InterPro" id="IPR037871">
    <property type="entry name" value="PH_Phafin"/>
</dbReference>
<dbReference type="InterPro" id="IPR011011">
    <property type="entry name" value="Znf_FYVE_PHD"/>
</dbReference>
<evidence type="ECO:0000256" key="5">
    <source>
        <dbReference type="SAM" id="MobiDB-lite"/>
    </source>
</evidence>
<dbReference type="InterPro" id="IPR017455">
    <property type="entry name" value="Znf_FYVE-rel"/>
</dbReference>